<dbReference type="Gene3D" id="3.60.40.10">
    <property type="entry name" value="PPM-type phosphatase domain"/>
    <property type="match status" value="1"/>
</dbReference>
<evidence type="ECO:0000313" key="5">
    <source>
        <dbReference type="Proteomes" id="UP000532010"/>
    </source>
</evidence>
<protein>
    <submittedName>
        <fullName evidence="4">Serine phosphatase RsbU (Regulator of sigma subunit)/Skp family chaperone for outer membrane proteins</fullName>
    </submittedName>
</protein>
<dbReference type="PROSITE" id="PS50885">
    <property type="entry name" value="HAMP"/>
    <property type="match status" value="1"/>
</dbReference>
<dbReference type="SUPFAM" id="SSF81606">
    <property type="entry name" value="PP2C-like"/>
    <property type="match status" value="1"/>
</dbReference>
<feature type="domain" description="HAMP" evidence="3">
    <location>
        <begin position="344"/>
        <end position="397"/>
    </location>
</feature>
<dbReference type="InterPro" id="IPR036457">
    <property type="entry name" value="PPM-type-like_dom_sf"/>
</dbReference>
<dbReference type="PANTHER" id="PTHR43156:SF2">
    <property type="entry name" value="STAGE II SPORULATION PROTEIN E"/>
    <property type="match status" value="1"/>
</dbReference>
<evidence type="ECO:0000259" key="3">
    <source>
        <dbReference type="PROSITE" id="PS50885"/>
    </source>
</evidence>
<dbReference type="InterPro" id="IPR003660">
    <property type="entry name" value="HAMP_dom"/>
</dbReference>
<keyword evidence="1" id="KW-0378">Hydrolase</keyword>
<dbReference type="Pfam" id="PF00672">
    <property type="entry name" value="HAMP"/>
    <property type="match status" value="1"/>
</dbReference>
<dbReference type="Gene3D" id="6.10.340.10">
    <property type="match status" value="1"/>
</dbReference>
<reference evidence="4 5" key="1">
    <citation type="submission" date="2020-08" db="EMBL/GenBank/DDBJ databases">
        <title>The Agave Microbiome: Exploring the role of microbial communities in plant adaptations to desert environments.</title>
        <authorList>
            <person name="Partida-Martinez L.P."/>
        </authorList>
    </citation>
    <scope>NUCLEOTIDE SEQUENCE [LARGE SCALE GENOMIC DNA]</scope>
    <source>
        <strain evidence="4 5">AT3.9</strain>
    </source>
</reference>
<keyword evidence="5" id="KW-1185">Reference proteome</keyword>
<dbReference type="InterPro" id="IPR052016">
    <property type="entry name" value="Bact_Sigma-Reg"/>
</dbReference>
<keyword evidence="2" id="KW-0812">Transmembrane</keyword>
<dbReference type="AlphaFoldDB" id="A0A7W4YZR4"/>
<feature type="transmembrane region" description="Helical" evidence="2">
    <location>
        <begin position="321"/>
        <end position="342"/>
    </location>
</feature>
<dbReference type="Pfam" id="PF07228">
    <property type="entry name" value="SpoIIE"/>
    <property type="match status" value="1"/>
</dbReference>
<dbReference type="InterPro" id="IPR001932">
    <property type="entry name" value="PPM-type_phosphatase-like_dom"/>
</dbReference>
<dbReference type="RefSeq" id="WP_183454511.1">
    <property type="nucleotide sequence ID" value="NZ_JACHWB010000011.1"/>
</dbReference>
<evidence type="ECO:0000256" key="2">
    <source>
        <dbReference type="SAM" id="Phobius"/>
    </source>
</evidence>
<dbReference type="GO" id="GO:0016791">
    <property type="term" value="F:phosphatase activity"/>
    <property type="evidence" value="ECO:0007669"/>
    <property type="project" value="TreeGrafter"/>
</dbReference>
<dbReference type="CDD" id="cd06225">
    <property type="entry name" value="HAMP"/>
    <property type="match status" value="1"/>
</dbReference>
<dbReference type="GO" id="GO:0016020">
    <property type="term" value="C:membrane"/>
    <property type="evidence" value="ECO:0007669"/>
    <property type="project" value="InterPro"/>
</dbReference>
<comment type="caution">
    <text evidence="4">The sequence shown here is derived from an EMBL/GenBank/DDBJ whole genome shotgun (WGS) entry which is preliminary data.</text>
</comment>
<dbReference type="PANTHER" id="PTHR43156">
    <property type="entry name" value="STAGE II SPORULATION PROTEIN E-RELATED"/>
    <property type="match status" value="1"/>
</dbReference>
<dbReference type="GO" id="GO:0007165">
    <property type="term" value="P:signal transduction"/>
    <property type="evidence" value="ECO:0007669"/>
    <property type="project" value="InterPro"/>
</dbReference>
<keyword evidence="2" id="KW-1133">Transmembrane helix</keyword>
<evidence type="ECO:0000313" key="4">
    <source>
        <dbReference type="EMBL" id="MBB3021559.1"/>
    </source>
</evidence>
<dbReference type="SUPFAM" id="SSF158472">
    <property type="entry name" value="HAMP domain-like"/>
    <property type="match status" value="1"/>
</dbReference>
<name>A0A7W4YZR4_9HYPH</name>
<dbReference type="Proteomes" id="UP000532010">
    <property type="component" value="Unassembled WGS sequence"/>
</dbReference>
<dbReference type="EMBL" id="JACHWB010000011">
    <property type="protein sequence ID" value="MBB3021559.1"/>
    <property type="molecule type" value="Genomic_DNA"/>
</dbReference>
<evidence type="ECO:0000256" key="1">
    <source>
        <dbReference type="ARBA" id="ARBA00022801"/>
    </source>
</evidence>
<keyword evidence="2" id="KW-0472">Membrane</keyword>
<sequence>MKIRHILLLLTAFLGAALLIAVAVQIRDELLGYQTSERLEASNTVRERLLLGTAALANERSQTYVLLIGQRNEADSVAELRDVRRQVDDLLNAAERDVTATQASLSNTSNSLTILSRIRQELGNLRQQADDLLGPAEGMRGEQFAPRWFQEATRLVEELQSSRMTILQRERPLDPVLRTEAVLRAYAAILSESIARNQALMSRALGNPAEVGGLEIDAISQNAGRAELAWELIDGQMAVPLSATVKESVTRTHDSYSATFAPLQRTLMASLLGKVPPTLGPEEWYDLTERALSNVALMQRELLQSSRERLELELSRAKRSVALWSALLLLGAAAVLASILVVRRRVVRPLEGLSQAMLRLADNDLEIPLPRLARADEIGEMNDALRVFKANAIQRQRTQNEKQILHARLRDAYSQLQKDLEAAAVIQQTMLPPSSRIDGVEYHGLFRPSSLIAGDTYNVVRRTDGAVGFFQVDVAGHGAAAALVSVACHHALSQAILTRTQGTPLEEIAVQINEEWPEDLPYFTMILGEIDSRTQRASIIQAGHPSPLVIRSDGAIEVIGDGGFPVGMLPAASYEKIEFDLGPGDRLFIYSDGLVEAEDQDGEQFSETRLRTLVRDAANDPSSALLDRVNDVLRNWRGSETLDDDLSVLMLERLPERIPANAVH</sequence>
<organism evidence="4 5">
    <name type="scientific">Microvirga lupini</name>
    <dbReference type="NCBI Taxonomy" id="420324"/>
    <lineage>
        <taxon>Bacteria</taxon>
        <taxon>Pseudomonadati</taxon>
        <taxon>Pseudomonadota</taxon>
        <taxon>Alphaproteobacteria</taxon>
        <taxon>Hyphomicrobiales</taxon>
        <taxon>Methylobacteriaceae</taxon>
        <taxon>Microvirga</taxon>
    </lineage>
</organism>
<dbReference type="SMART" id="SM00304">
    <property type="entry name" value="HAMP"/>
    <property type="match status" value="1"/>
</dbReference>
<accession>A0A7W4YZR4</accession>
<gene>
    <name evidence="4" type="ORF">FHR70_004660</name>
</gene>
<dbReference type="SMART" id="SM00331">
    <property type="entry name" value="PP2C_SIG"/>
    <property type="match status" value="1"/>
</dbReference>
<proteinExistence type="predicted"/>